<dbReference type="Proteomes" id="UP000199415">
    <property type="component" value="Unassembled WGS sequence"/>
</dbReference>
<dbReference type="SUPFAM" id="SSF75217">
    <property type="entry name" value="alpha/beta knot"/>
    <property type="match status" value="1"/>
</dbReference>
<dbReference type="GO" id="GO:0003723">
    <property type="term" value="F:RNA binding"/>
    <property type="evidence" value="ECO:0007669"/>
    <property type="project" value="InterPro"/>
</dbReference>
<protein>
    <submittedName>
        <fullName evidence="4">23S rRNA (Guanosine2251-2'-O)-methyltransferase</fullName>
    </submittedName>
</protein>
<reference evidence="4 5" key="1">
    <citation type="submission" date="2016-10" db="EMBL/GenBank/DDBJ databases">
        <authorList>
            <person name="de Groot N.N."/>
        </authorList>
    </citation>
    <scope>NUCLEOTIDE SEQUENCE [LARGE SCALE GENOMIC DNA]</scope>
    <source>
        <strain evidence="4 5">DSM 25584</strain>
    </source>
</reference>
<dbReference type="InterPro" id="IPR004441">
    <property type="entry name" value="rRNA_MeTrfase_TrmH"/>
</dbReference>
<dbReference type="GO" id="GO:0032259">
    <property type="term" value="P:methylation"/>
    <property type="evidence" value="ECO:0007669"/>
    <property type="project" value="UniProtKB-KW"/>
</dbReference>
<dbReference type="InterPro" id="IPR001537">
    <property type="entry name" value="SpoU_MeTrfase"/>
</dbReference>
<dbReference type="InterPro" id="IPR029026">
    <property type="entry name" value="tRNA_m1G_MTases_N"/>
</dbReference>
<evidence type="ECO:0000259" key="3">
    <source>
        <dbReference type="SMART" id="SM00967"/>
    </source>
</evidence>
<gene>
    <name evidence="4" type="ORF">SAMN05216241_104201</name>
</gene>
<dbReference type="Pfam" id="PF00588">
    <property type="entry name" value="SpoU_methylase"/>
    <property type="match status" value="1"/>
</dbReference>
<dbReference type="OrthoDB" id="9785673at2"/>
<dbReference type="SMART" id="SM00967">
    <property type="entry name" value="SpoU_sub_bind"/>
    <property type="match status" value="1"/>
</dbReference>
<keyword evidence="5" id="KW-1185">Reference proteome</keyword>
<dbReference type="PANTHER" id="PTHR46429:SF1">
    <property type="entry name" value="23S RRNA (GUANOSINE-2'-O-)-METHYLTRANSFERASE RLMB"/>
    <property type="match status" value="1"/>
</dbReference>
<keyword evidence="1 4" id="KW-0489">Methyltransferase</keyword>
<dbReference type="Gene3D" id="3.40.1280.10">
    <property type="match status" value="1"/>
</dbReference>
<dbReference type="InterPro" id="IPR029064">
    <property type="entry name" value="Ribosomal_eL30-like_sf"/>
</dbReference>
<dbReference type="EMBL" id="FNCE01000004">
    <property type="protein sequence ID" value="SDG03782.1"/>
    <property type="molecule type" value="Genomic_DNA"/>
</dbReference>
<evidence type="ECO:0000313" key="4">
    <source>
        <dbReference type="EMBL" id="SDG03782.1"/>
    </source>
</evidence>
<dbReference type="InterPro" id="IPR029028">
    <property type="entry name" value="Alpha/beta_knot_MTases"/>
</dbReference>
<feature type="domain" description="RNA 2-O ribose methyltransferase substrate binding" evidence="3">
    <location>
        <begin position="20"/>
        <end position="103"/>
    </location>
</feature>
<dbReference type="RefSeq" id="WP_090019581.1">
    <property type="nucleotide sequence ID" value="NZ_FNCE01000004.1"/>
</dbReference>
<name>A0A1G7QZ28_9PROT</name>
<proteinExistence type="predicted"/>
<dbReference type="CDD" id="cd18103">
    <property type="entry name" value="SpoU-like_RlmB"/>
    <property type="match status" value="1"/>
</dbReference>
<keyword evidence="2 4" id="KW-0808">Transferase</keyword>
<evidence type="ECO:0000256" key="1">
    <source>
        <dbReference type="ARBA" id="ARBA00022603"/>
    </source>
</evidence>
<dbReference type="Gene3D" id="3.30.1330.30">
    <property type="match status" value="1"/>
</dbReference>
<dbReference type="STRING" id="1082479.SAMN05216241_104201"/>
<dbReference type="GO" id="GO:0008173">
    <property type="term" value="F:RNA methyltransferase activity"/>
    <property type="evidence" value="ECO:0007669"/>
    <property type="project" value="InterPro"/>
</dbReference>
<dbReference type="AlphaFoldDB" id="A0A1G7QZ28"/>
<accession>A0A1G7QZ28</accession>
<dbReference type="GO" id="GO:0006396">
    <property type="term" value="P:RNA processing"/>
    <property type="evidence" value="ECO:0007669"/>
    <property type="project" value="InterPro"/>
</dbReference>
<dbReference type="InterPro" id="IPR013123">
    <property type="entry name" value="SpoU_subst-bd"/>
</dbReference>
<evidence type="ECO:0000256" key="2">
    <source>
        <dbReference type="ARBA" id="ARBA00022679"/>
    </source>
</evidence>
<organism evidence="4 5">
    <name type="scientific">Limimonas halophila</name>
    <dbReference type="NCBI Taxonomy" id="1082479"/>
    <lineage>
        <taxon>Bacteria</taxon>
        <taxon>Pseudomonadati</taxon>
        <taxon>Pseudomonadota</taxon>
        <taxon>Alphaproteobacteria</taxon>
        <taxon>Rhodospirillales</taxon>
        <taxon>Rhodovibrionaceae</taxon>
        <taxon>Limimonas</taxon>
    </lineage>
</organism>
<dbReference type="GO" id="GO:0005829">
    <property type="term" value="C:cytosol"/>
    <property type="evidence" value="ECO:0007669"/>
    <property type="project" value="TreeGrafter"/>
</dbReference>
<dbReference type="SUPFAM" id="SSF55315">
    <property type="entry name" value="L30e-like"/>
    <property type="match status" value="1"/>
</dbReference>
<dbReference type="PANTHER" id="PTHR46429">
    <property type="entry name" value="23S RRNA (GUANOSINE-2'-O-)-METHYLTRANSFERASE RLMB"/>
    <property type="match status" value="1"/>
</dbReference>
<evidence type="ECO:0000313" key="5">
    <source>
        <dbReference type="Proteomes" id="UP000199415"/>
    </source>
</evidence>
<sequence length="273" mass="28343">MAKRKSAPTKQRRGAPDRVWLYGGHAVLAALANPARTCERLVLAAESRTRWADAVAHAGNARPAGALSLPDPEFPERRELARLLPEGAVHQDIAARVAPLTQPALADVVDGLPAETRAAVVLLDHVTDPQNVGAVLRSAAAFGAAAVVTTQRNAPPETGALAKAASGALEHVAMPREVNLARSITELQDAGFHLLGLAGDAAADLPAEAGETRTGLVMGAEGTGLRRLTRERVDQLVRIPAHGPLPDLNVSNAAAIALYEVIGRPGNTAPPDA</sequence>